<protein>
    <recommendedName>
        <fullName evidence="3">DNA primase small subunit</fullName>
    </recommendedName>
</protein>
<name>X1F6U3_9ZZZZ</name>
<dbReference type="Gene3D" id="3.90.920.10">
    <property type="entry name" value="DNA primase, PRIM domain"/>
    <property type="match status" value="1"/>
</dbReference>
<dbReference type="SUPFAM" id="SSF56747">
    <property type="entry name" value="Prim-pol domain"/>
    <property type="match status" value="1"/>
</dbReference>
<dbReference type="EMBL" id="BARU01000006">
    <property type="protein sequence ID" value="GAH25099.1"/>
    <property type="molecule type" value="Genomic_DNA"/>
</dbReference>
<comment type="similarity">
    <text evidence="1">Belongs to the eukaryotic-type primase small subunit family.</text>
</comment>
<comment type="caution">
    <text evidence="2">The sequence shown here is derived from an EMBL/GenBank/DDBJ whole genome shotgun (WGS) entry which is preliminary data.</text>
</comment>
<dbReference type="Pfam" id="PF01896">
    <property type="entry name" value="DNA_primase_S"/>
    <property type="match status" value="1"/>
</dbReference>
<evidence type="ECO:0000313" key="2">
    <source>
        <dbReference type="EMBL" id="GAH25099.1"/>
    </source>
</evidence>
<dbReference type="AlphaFoldDB" id="X1F6U3"/>
<gene>
    <name evidence="2" type="ORF">S03H2_00074</name>
</gene>
<reference evidence="2" key="1">
    <citation type="journal article" date="2014" name="Front. Microbiol.">
        <title>High frequency of phylogenetically diverse reductive dehalogenase-homologous genes in deep subseafloor sedimentary metagenomes.</title>
        <authorList>
            <person name="Kawai M."/>
            <person name="Futagami T."/>
            <person name="Toyoda A."/>
            <person name="Takaki Y."/>
            <person name="Nishi S."/>
            <person name="Hori S."/>
            <person name="Arai W."/>
            <person name="Tsubouchi T."/>
            <person name="Morono Y."/>
            <person name="Uchiyama I."/>
            <person name="Ito T."/>
            <person name="Fujiyama A."/>
            <person name="Inagaki F."/>
            <person name="Takami H."/>
        </authorList>
    </citation>
    <scope>NUCLEOTIDE SEQUENCE</scope>
    <source>
        <strain evidence="2">Expedition CK06-06</strain>
    </source>
</reference>
<proteinExistence type="inferred from homology"/>
<sequence>MEMEKIEIIDRINEREFGFMIRGRMMRHKTFLADTGLSRYIGEHNLDDCYVSVAFYDGPSMMMDWRGAELFYDIDCAENLRLARADAETVYEVLLDDFALKEVDMRFSGSKGYHVIVHDKEPQILDGRARREIVDYMVGKYGVEAIDAPTSGDIGRLRRIAGTKNSKSGKYCSIIKTST</sequence>
<organism evidence="2">
    <name type="scientific">marine sediment metagenome</name>
    <dbReference type="NCBI Taxonomy" id="412755"/>
    <lineage>
        <taxon>unclassified sequences</taxon>
        <taxon>metagenomes</taxon>
        <taxon>ecological metagenomes</taxon>
    </lineage>
</organism>
<dbReference type="PANTHER" id="PTHR10536">
    <property type="entry name" value="DNA PRIMASE SMALL SUBUNIT"/>
    <property type="match status" value="1"/>
</dbReference>
<evidence type="ECO:0008006" key="3">
    <source>
        <dbReference type="Google" id="ProtNLM"/>
    </source>
</evidence>
<dbReference type="GO" id="GO:0006269">
    <property type="term" value="P:DNA replication, synthesis of primer"/>
    <property type="evidence" value="ECO:0007669"/>
    <property type="project" value="InterPro"/>
</dbReference>
<dbReference type="InterPro" id="IPR002755">
    <property type="entry name" value="DNA_primase_S"/>
</dbReference>
<accession>X1F6U3</accession>
<dbReference type="GO" id="GO:0003899">
    <property type="term" value="F:DNA-directed RNA polymerase activity"/>
    <property type="evidence" value="ECO:0007669"/>
    <property type="project" value="InterPro"/>
</dbReference>
<evidence type="ECO:0000256" key="1">
    <source>
        <dbReference type="ARBA" id="ARBA00009762"/>
    </source>
</evidence>